<evidence type="ECO:0000256" key="4">
    <source>
        <dbReference type="ARBA" id="ARBA00022833"/>
    </source>
</evidence>
<dbReference type="EC" id="6.1.1.-" evidence="7"/>
<feature type="binding site" evidence="7">
    <location>
        <position position="187"/>
    </location>
    <ligand>
        <name>L-glutamate</name>
        <dbReference type="ChEBI" id="CHEBI:29985"/>
    </ligand>
</feature>
<feature type="short sequence motif" description="'KMSKS' region" evidence="7">
    <location>
        <begin position="243"/>
        <end position="247"/>
    </location>
</feature>
<keyword evidence="4 7" id="KW-0862">Zinc</keyword>
<dbReference type="GO" id="GO:0006400">
    <property type="term" value="P:tRNA modification"/>
    <property type="evidence" value="ECO:0007669"/>
    <property type="project" value="InterPro"/>
</dbReference>
<name>A0A848EQ95_MEGEL</name>
<evidence type="ECO:0000313" key="11">
    <source>
        <dbReference type="Proteomes" id="UP000536773"/>
    </source>
</evidence>
<evidence type="ECO:0000256" key="1">
    <source>
        <dbReference type="ARBA" id="ARBA00022598"/>
    </source>
</evidence>
<accession>A0A848EQ95</accession>
<keyword evidence="5 7" id="KW-0067">ATP-binding</keyword>
<dbReference type="Gene3D" id="3.40.50.620">
    <property type="entry name" value="HUPs"/>
    <property type="match status" value="1"/>
</dbReference>
<keyword evidence="8" id="KW-0648">Protein biosynthesis</keyword>
<evidence type="ECO:0000256" key="3">
    <source>
        <dbReference type="ARBA" id="ARBA00022741"/>
    </source>
</evidence>
<dbReference type="HAMAP" id="MF_01428">
    <property type="entry name" value="Glu_Q_tRNA_synth"/>
    <property type="match status" value="1"/>
</dbReference>
<dbReference type="Proteomes" id="UP000536773">
    <property type="component" value="Unassembled WGS sequence"/>
</dbReference>
<feature type="short sequence motif" description="'HIGH' region" evidence="7">
    <location>
        <begin position="7"/>
        <end position="17"/>
    </location>
</feature>
<dbReference type="RefSeq" id="WP_169013397.1">
    <property type="nucleotide sequence ID" value="NZ_JABBJH010000005.1"/>
</dbReference>
<dbReference type="SUPFAM" id="SSF52374">
    <property type="entry name" value="Nucleotidylyl transferase"/>
    <property type="match status" value="1"/>
</dbReference>
<reference evidence="10 11" key="1">
    <citation type="submission" date="2020-04" db="EMBL/GenBank/DDBJ databases">
        <authorList>
            <person name="Hitch T.C.A."/>
            <person name="Wylensek D."/>
            <person name="Clavel T."/>
        </authorList>
    </citation>
    <scope>NUCLEOTIDE SEQUENCE [LARGE SCALE GENOMIC DNA]</scope>
    <source>
        <strain evidence="10 11">WCA-386-APC-2A</strain>
    </source>
</reference>
<evidence type="ECO:0000259" key="9">
    <source>
        <dbReference type="Pfam" id="PF00749"/>
    </source>
</evidence>
<feature type="binding site" evidence="7">
    <location>
        <position position="106"/>
    </location>
    <ligand>
        <name>Zn(2+)</name>
        <dbReference type="ChEBI" id="CHEBI:29105"/>
    </ligand>
</feature>
<dbReference type="GO" id="GO:0004818">
    <property type="term" value="F:glutamate-tRNA ligase activity"/>
    <property type="evidence" value="ECO:0007669"/>
    <property type="project" value="TreeGrafter"/>
</dbReference>
<dbReference type="EMBL" id="JABBJH010000005">
    <property type="protein sequence ID" value="NMK38788.1"/>
    <property type="molecule type" value="Genomic_DNA"/>
</dbReference>
<feature type="binding site" evidence="7">
    <location>
        <position position="129"/>
    </location>
    <ligand>
        <name>Zn(2+)</name>
        <dbReference type="ChEBI" id="CHEBI:29105"/>
    </ligand>
</feature>
<keyword evidence="3 7" id="KW-0547">Nucleotide-binding</keyword>
<feature type="binding site" evidence="7">
    <location>
        <position position="104"/>
    </location>
    <ligand>
        <name>Zn(2+)</name>
        <dbReference type="ChEBI" id="CHEBI:29105"/>
    </ligand>
</feature>
<evidence type="ECO:0000256" key="5">
    <source>
        <dbReference type="ARBA" id="ARBA00022840"/>
    </source>
</evidence>
<feature type="binding site" evidence="7">
    <location>
        <position position="246"/>
    </location>
    <ligand>
        <name>ATP</name>
        <dbReference type="ChEBI" id="CHEBI:30616"/>
    </ligand>
</feature>
<dbReference type="InterPro" id="IPR049940">
    <property type="entry name" value="GluQ/Sye"/>
</dbReference>
<dbReference type="InterPro" id="IPR020058">
    <property type="entry name" value="Glu/Gln-tRNA-synth_Ib_cat-dom"/>
</dbReference>
<evidence type="ECO:0000256" key="6">
    <source>
        <dbReference type="ARBA" id="ARBA00023146"/>
    </source>
</evidence>
<dbReference type="PANTHER" id="PTHR43311">
    <property type="entry name" value="GLUTAMATE--TRNA LIGASE"/>
    <property type="match status" value="1"/>
</dbReference>
<dbReference type="GO" id="GO:0005829">
    <property type="term" value="C:cytosol"/>
    <property type="evidence" value="ECO:0007669"/>
    <property type="project" value="TreeGrafter"/>
</dbReference>
<feature type="domain" description="Glutamyl/glutaminyl-tRNA synthetase class Ib catalytic" evidence="9">
    <location>
        <begin position="2"/>
        <end position="296"/>
    </location>
</feature>
<dbReference type="GO" id="GO:0006424">
    <property type="term" value="P:glutamyl-tRNA aminoacylation"/>
    <property type="evidence" value="ECO:0007669"/>
    <property type="project" value="InterPro"/>
</dbReference>
<dbReference type="NCBIfam" id="TIGR03838">
    <property type="entry name" value="queuosine_YadB"/>
    <property type="match status" value="1"/>
</dbReference>
<dbReference type="NCBIfam" id="NF004315">
    <property type="entry name" value="PRK05710.1-4"/>
    <property type="match status" value="1"/>
</dbReference>
<comment type="cofactor">
    <cofactor evidence="7">
        <name>Zn(2+)</name>
        <dbReference type="ChEBI" id="CHEBI:29105"/>
    </cofactor>
    <text evidence="7">Binds 1 zinc ion per subunit.</text>
</comment>
<keyword evidence="6 7" id="KW-0030">Aminoacyl-tRNA synthetase</keyword>
<dbReference type="GO" id="GO:0005524">
    <property type="term" value="F:ATP binding"/>
    <property type="evidence" value="ECO:0007669"/>
    <property type="project" value="UniProtKB-KW"/>
</dbReference>
<dbReference type="Pfam" id="PF00749">
    <property type="entry name" value="tRNA-synt_1c"/>
    <property type="match status" value="1"/>
</dbReference>
<sequence>MRGRFAPSPTGYIHLGNVWSALLAWLQVRQAGGTLVLRIEDIDEQRSKPIYTQALMEDLHWLGLNWDEGPDVGGPYGPYIQQERYDRYDAALEKLHKAGLLYPCYCSRARLQAVGAPHAGEHTVYDGHCYGMSEAQRQQMTKKPSWRVHVPARIISFTDGVYGTFHEDLARCCGDFVVRRADDMYAYQLAVSVDDGAMAVTHVLRGEDLLSSTAQQIWLMETLGYTPPVYTHVPMLVDEYGNRLSKRQHGITIRSLRERGMTAEAILSHLAYAGGLVPERRSYSRDELIRCCDFRKLRKEPIVVKML</sequence>
<evidence type="ECO:0000313" key="10">
    <source>
        <dbReference type="EMBL" id="NMK38788.1"/>
    </source>
</evidence>
<dbReference type="PRINTS" id="PR00987">
    <property type="entry name" value="TRNASYNTHGLU"/>
</dbReference>
<dbReference type="InterPro" id="IPR014729">
    <property type="entry name" value="Rossmann-like_a/b/a_fold"/>
</dbReference>
<evidence type="ECO:0000256" key="8">
    <source>
        <dbReference type="RuleBase" id="RU363037"/>
    </source>
</evidence>
<feature type="binding site" evidence="7">
    <location>
        <position position="125"/>
    </location>
    <ligand>
        <name>Zn(2+)</name>
        <dbReference type="ChEBI" id="CHEBI:29105"/>
    </ligand>
</feature>
<organism evidence="10 11">
    <name type="scientific">Megasphaera elsdenii</name>
    <dbReference type="NCBI Taxonomy" id="907"/>
    <lineage>
        <taxon>Bacteria</taxon>
        <taxon>Bacillati</taxon>
        <taxon>Bacillota</taxon>
        <taxon>Negativicutes</taxon>
        <taxon>Veillonellales</taxon>
        <taxon>Veillonellaceae</taxon>
        <taxon>Megasphaera</taxon>
    </lineage>
</organism>
<keyword evidence="2 7" id="KW-0479">Metal-binding</keyword>
<evidence type="ECO:0000256" key="2">
    <source>
        <dbReference type="ARBA" id="ARBA00022723"/>
    </source>
</evidence>
<dbReference type="InterPro" id="IPR000924">
    <property type="entry name" value="Glu/Gln-tRNA-synth"/>
</dbReference>
<dbReference type="NCBIfam" id="NF004314">
    <property type="entry name" value="PRK05710.1-3"/>
    <property type="match status" value="1"/>
</dbReference>
<feature type="binding site" evidence="7">
    <location>
        <position position="40"/>
    </location>
    <ligand>
        <name>L-glutamate</name>
        <dbReference type="ChEBI" id="CHEBI:29985"/>
    </ligand>
</feature>
<comment type="function">
    <text evidence="7">Catalyzes the tRNA-independent activation of glutamate in presence of ATP and the subsequent transfer of glutamate onto a tRNA(Asp). Glutamate is transferred on the 2-amino-5-(4,5-dihydroxy-2-cyclopenten-1-yl) moiety of the queuosine in the wobble position of the QUC anticodon.</text>
</comment>
<dbReference type="InterPro" id="IPR001412">
    <property type="entry name" value="aa-tRNA-synth_I_CS"/>
</dbReference>
<gene>
    <name evidence="7 10" type="primary">gluQ</name>
    <name evidence="10" type="ORF">HG933_05270</name>
</gene>
<dbReference type="AlphaFoldDB" id="A0A848EQ95"/>
<dbReference type="PANTHER" id="PTHR43311:SF1">
    <property type="entry name" value="GLUTAMYL-Q TRNA(ASP) SYNTHETASE"/>
    <property type="match status" value="1"/>
</dbReference>
<comment type="similarity">
    <text evidence="7">Belongs to the class-I aminoacyl-tRNA synthetase family. GluQ subfamily.</text>
</comment>
<dbReference type="InterPro" id="IPR022380">
    <property type="entry name" value="Glu-Q_tRNA(Asp)_Synthase"/>
</dbReference>
<keyword evidence="1 7" id="KW-0436">Ligase</keyword>
<protein>
    <recommendedName>
        <fullName evidence="7">Glutamyl-Q tRNA(Asp) synthetase</fullName>
        <shortName evidence="7">Glu-Q-RSs</shortName>
        <ecNumber evidence="7">6.1.1.-</ecNumber>
    </recommendedName>
</protein>
<proteinExistence type="inferred from homology"/>
<dbReference type="PROSITE" id="PS00178">
    <property type="entry name" value="AA_TRNA_LIGASE_I"/>
    <property type="match status" value="1"/>
</dbReference>
<feature type="binding site" evidence="7">
    <location>
        <position position="205"/>
    </location>
    <ligand>
        <name>L-glutamate</name>
        <dbReference type="ChEBI" id="CHEBI:29985"/>
    </ligand>
</feature>
<evidence type="ECO:0000256" key="7">
    <source>
        <dbReference type="HAMAP-Rule" id="MF_01428"/>
    </source>
</evidence>
<comment type="caution">
    <text evidence="10">The sequence shown here is derived from an EMBL/GenBank/DDBJ whole genome shotgun (WGS) entry which is preliminary data.</text>
</comment>
<feature type="binding site" evidence="7">
    <location>
        <begin position="4"/>
        <end position="8"/>
    </location>
    <ligand>
        <name>L-glutamate</name>
        <dbReference type="ChEBI" id="CHEBI:29985"/>
    </ligand>
</feature>
<dbReference type="GO" id="GO:0008270">
    <property type="term" value="F:zinc ion binding"/>
    <property type="evidence" value="ECO:0007669"/>
    <property type="project" value="UniProtKB-UniRule"/>
</dbReference>